<sequence length="176" mass="20019">MRFEPGTPVRCVGTKWRDRPHWEFDATYLGADDHGDWIGCRPGTRFARPGADFVAPYAQVTLVPAEDLAERGWLATFHAPDGQVRTYVDITSPPRWRFTTLQYVDLDLDVVQGLTGRVWVDDEDEFAEHREQWSYPEIVTVSAVGSCEAVERAVRRGEAPFDGETHLPWLTRLTAD</sequence>
<dbReference type="Pfam" id="PF04167">
    <property type="entry name" value="DUF402"/>
    <property type="match status" value="1"/>
</dbReference>
<keyword evidence="3" id="KW-1185">Reference proteome</keyword>
<reference evidence="3" key="1">
    <citation type="journal article" date="2019" name="Int. J. Syst. Evol. Microbiol.">
        <title>The Global Catalogue of Microorganisms (GCM) 10K type strain sequencing project: providing services to taxonomists for standard genome sequencing and annotation.</title>
        <authorList>
            <consortium name="The Broad Institute Genomics Platform"/>
            <consortium name="The Broad Institute Genome Sequencing Center for Infectious Disease"/>
            <person name="Wu L."/>
            <person name="Ma J."/>
        </authorList>
    </citation>
    <scope>NUCLEOTIDE SEQUENCE [LARGE SCALE GENOMIC DNA]</scope>
    <source>
        <strain evidence="3">CGMCC 1.12477</strain>
    </source>
</reference>
<dbReference type="RefSeq" id="WP_343919350.1">
    <property type="nucleotide sequence ID" value="NZ_BAAAJT010000002.1"/>
</dbReference>
<dbReference type="InterPro" id="IPR035930">
    <property type="entry name" value="FomD-like_sf"/>
</dbReference>
<evidence type="ECO:0000259" key="1">
    <source>
        <dbReference type="Pfam" id="PF04167"/>
    </source>
</evidence>
<dbReference type="SUPFAM" id="SSF159234">
    <property type="entry name" value="FomD-like"/>
    <property type="match status" value="1"/>
</dbReference>
<accession>A0ABW4TS33</accession>
<dbReference type="InterPro" id="IPR007295">
    <property type="entry name" value="DUF402"/>
</dbReference>
<evidence type="ECO:0000313" key="3">
    <source>
        <dbReference type="Proteomes" id="UP001597351"/>
    </source>
</evidence>
<protein>
    <submittedName>
        <fullName evidence="2">DUF402 domain-containing protein</fullName>
    </submittedName>
</protein>
<organism evidence="2 3">
    <name type="scientific">Nocardioides aestuarii</name>
    <dbReference type="NCBI Taxonomy" id="252231"/>
    <lineage>
        <taxon>Bacteria</taxon>
        <taxon>Bacillati</taxon>
        <taxon>Actinomycetota</taxon>
        <taxon>Actinomycetes</taxon>
        <taxon>Propionibacteriales</taxon>
        <taxon>Nocardioidaceae</taxon>
        <taxon>Nocardioides</taxon>
    </lineage>
</organism>
<dbReference type="Gene3D" id="2.40.380.10">
    <property type="entry name" value="FomD-like"/>
    <property type="match status" value="1"/>
</dbReference>
<feature type="domain" description="DUF402" evidence="1">
    <location>
        <begin position="49"/>
        <end position="158"/>
    </location>
</feature>
<proteinExistence type="predicted"/>
<name>A0ABW4TS33_9ACTN</name>
<evidence type="ECO:0000313" key="2">
    <source>
        <dbReference type="EMBL" id="MFD1947861.1"/>
    </source>
</evidence>
<comment type="caution">
    <text evidence="2">The sequence shown here is derived from an EMBL/GenBank/DDBJ whole genome shotgun (WGS) entry which is preliminary data.</text>
</comment>
<dbReference type="EMBL" id="JBHUGD010000003">
    <property type="protein sequence ID" value="MFD1947861.1"/>
    <property type="molecule type" value="Genomic_DNA"/>
</dbReference>
<gene>
    <name evidence="2" type="ORF">ACFSDE_13760</name>
</gene>
<dbReference type="Proteomes" id="UP001597351">
    <property type="component" value="Unassembled WGS sequence"/>
</dbReference>